<evidence type="ECO:0000256" key="4">
    <source>
        <dbReference type="ARBA" id="ARBA00048741"/>
    </source>
</evidence>
<accession>A0A5D4SNH3</accession>
<dbReference type="RefSeq" id="WP_148949697.1">
    <property type="nucleotide sequence ID" value="NZ_VTES01000003.1"/>
</dbReference>
<evidence type="ECO:0000313" key="6">
    <source>
        <dbReference type="EMBL" id="TYS63778.1"/>
    </source>
</evidence>
<proteinExistence type="predicted"/>
<feature type="domain" description="Asparagine synthetase" evidence="5">
    <location>
        <begin position="196"/>
        <end position="426"/>
    </location>
</feature>
<keyword evidence="3" id="KW-0028">Amino-acid biosynthesis</keyword>
<dbReference type="InterPro" id="IPR014729">
    <property type="entry name" value="Rossmann-like_a/b/a_fold"/>
</dbReference>
<dbReference type="SUPFAM" id="SSF52402">
    <property type="entry name" value="Adenine nucleotide alpha hydrolases-like"/>
    <property type="match status" value="1"/>
</dbReference>
<keyword evidence="3" id="KW-0061">Asparagine biosynthesis</keyword>
<dbReference type="Proteomes" id="UP000323732">
    <property type="component" value="Unassembled WGS sequence"/>
</dbReference>
<dbReference type="SUPFAM" id="SSF56235">
    <property type="entry name" value="N-terminal nucleophile aminohydrolases (Ntn hydrolases)"/>
    <property type="match status" value="1"/>
</dbReference>
<dbReference type="GO" id="GO:0006529">
    <property type="term" value="P:asparagine biosynthetic process"/>
    <property type="evidence" value="ECO:0007669"/>
    <property type="project" value="UniProtKB-KW"/>
</dbReference>
<evidence type="ECO:0000313" key="7">
    <source>
        <dbReference type="Proteomes" id="UP000323732"/>
    </source>
</evidence>
<dbReference type="AlphaFoldDB" id="A0A5D4SNH3"/>
<dbReference type="EMBL" id="VTES01000003">
    <property type="protein sequence ID" value="TYS63778.1"/>
    <property type="molecule type" value="Genomic_DNA"/>
</dbReference>
<dbReference type="GO" id="GO:0004066">
    <property type="term" value="F:asparagine synthase (glutamine-hydrolyzing) activity"/>
    <property type="evidence" value="ECO:0007669"/>
    <property type="project" value="UniProtKB-EC"/>
</dbReference>
<sequence>MDHHILIHNKHLIKEVNFPTGTVHFGGYIQYQGIVYTADNLKDIGSAPNFFLEHLAEIRGEFAIAFNTGDGMVAIADRKRSIPLFYAKEGDSWLITDKISGHNGGSYNDTSVKEFILTGFTANDRTLYNDLFQVEAGSYVKITDGGSVEKEEYYQYYHHPENKTLEEFSLELKDLFYTVFEDLSKRIQGKTPILPLSGGYDSRIIALLLKEFGVKNIKSFTYGKRGNKESLVSKDIADKLGFEWTFIEYKKEKWEKWYQSKEWKSYVDFAVNGSSMAHLQDWPAVAQIVKENDDQYVFIPGHSGDFIAGSHLAYEITEDRQFSRDDVVDFILQKHHKLWDMGRGIKESGSDIVAEIKKSFGSLPYQSNEEASALFEYWDWKERQAKFIINSVRVYEYYQKDWEIPLWDDRLMDFFLKVPVSLRFKKYLYDYTLHIMYPDYFPKPAQPAGKETSLKEKYGAFYHTAKKLYNKKKLYQQYYTEPMEWYGIYESYPKYLAELSFKQDRIKYTQPYNINSFLVKDYIKSLKGDS</sequence>
<dbReference type="InterPro" id="IPR051786">
    <property type="entry name" value="ASN_synthetase/amidase"/>
</dbReference>
<evidence type="ECO:0000259" key="5">
    <source>
        <dbReference type="Pfam" id="PF00733"/>
    </source>
</evidence>
<evidence type="ECO:0000256" key="3">
    <source>
        <dbReference type="ARBA" id="ARBA00022888"/>
    </source>
</evidence>
<organism evidence="6 7">
    <name type="scientific">Bacillus infantis</name>
    <dbReference type="NCBI Taxonomy" id="324767"/>
    <lineage>
        <taxon>Bacteria</taxon>
        <taxon>Bacillati</taxon>
        <taxon>Bacillota</taxon>
        <taxon>Bacilli</taxon>
        <taxon>Bacillales</taxon>
        <taxon>Bacillaceae</taxon>
        <taxon>Bacillus</taxon>
    </lineage>
</organism>
<comment type="catalytic activity">
    <reaction evidence="4">
        <text>L-aspartate + L-glutamine + ATP + H2O = L-asparagine + L-glutamate + AMP + diphosphate + H(+)</text>
        <dbReference type="Rhea" id="RHEA:12228"/>
        <dbReference type="ChEBI" id="CHEBI:15377"/>
        <dbReference type="ChEBI" id="CHEBI:15378"/>
        <dbReference type="ChEBI" id="CHEBI:29985"/>
        <dbReference type="ChEBI" id="CHEBI:29991"/>
        <dbReference type="ChEBI" id="CHEBI:30616"/>
        <dbReference type="ChEBI" id="CHEBI:33019"/>
        <dbReference type="ChEBI" id="CHEBI:58048"/>
        <dbReference type="ChEBI" id="CHEBI:58359"/>
        <dbReference type="ChEBI" id="CHEBI:456215"/>
        <dbReference type="EC" id="6.3.5.4"/>
    </reaction>
</comment>
<dbReference type="Pfam" id="PF00733">
    <property type="entry name" value="Asn_synthase"/>
    <property type="match status" value="1"/>
</dbReference>
<reference evidence="6 7" key="1">
    <citation type="submission" date="2019-08" db="EMBL/GenBank/DDBJ databases">
        <title>Bacillus genomes from the desert of Cuatro Cienegas, Coahuila.</title>
        <authorList>
            <person name="Olmedo-Alvarez G."/>
        </authorList>
    </citation>
    <scope>NUCLEOTIDE SEQUENCE [LARGE SCALE GENOMIC DNA]</scope>
    <source>
        <strain evidence="6 7">CH37_1T</strain>
    </source>
</reference>
<dbReference type="EC" id="6.3.5.4" evidence="2"/>
<gene>
    <name evidence="6" type="ORF">FZD47_09685</name>
</gene>
<evidence type="ECO:0000256" key="1">
    <source>
        <dbReference type="ARBA" id="ARBA00005187"/>
    </source>
</evidence>
<comment type="pathway">
    <text evidence="1">Amino-acid biosynthesis; L-asparagine biosynthesis; L-asparagine from L-aspartate (L-Gln route): step 1/1.</text>
</comment>
<dbReference type="InterPro" id="IPR001962">
    <property type="entry name" value="Asn_synthase"/>
</dbReference>
<dbReference type="InterPro" id="IPR029055">
    <property type="entry name" value="Ntn_hydrolases_N"/>
</dbReference>
<dbReference type="Gene3D" id="3.60.20.10">
    <property type="entry name" value="Glutamine Phosphoribosylpyrophosphate, subunit 1, domain 1"/>
    <property type="match status" value="1"/>
</dbReference>
<dbReference type="PANTHER" id="PTHR43284">
    <property type="entry name" value="ASPARAGINE SYNTHETASE (GLUTAMINE-HYDROLYZING)"/>
    <property type="match status" value="1"/>
</dbReference>
<comment type="caution">
    <text evidence="6">The sequence shown here is derived from an EMBL/GenBank/DDBJ whole genome shotgun (WGS) entry which is preliminary data.</text>
</comment>
<dbReference type="Gene3D" id="3.40.50.620">
    <property type="entry name" value="HUPs"/>
    <property type="match status" value="1"/>
</dbReference>
<protein>
    <recommendedName>
        <fullName evidence="2">asparagine synthase (glutamine-hydrolyzing)</fullName>
        <ecNumber evidence="2">6.3.5.4</ecNumber>
    </recommendedName>
</protein>
<dbReference type="PANTHER" id="PTHR43284:SF1">
    <property type="entry name" value="ASPARAGINE SYNTHETASE"/>
    <property type="match status" value="1"/>
</dbReference>
<evidence type="ECO:0000256" key="2">
    <source>
        <dbReference type="ARBA" id="ARBA00012737"/>
    </source>
</evidence>
<name>A0A5D4SNH3_9BACI</name>